<sequence>MADRQTDHKIQDKRIICTYPQPEPDEFSVRLEQAGANVHFMPAIEIRPITGQLPKQLSDYNWLVFTSKNGIRSFFNQYQPAANNKIAVLGEATGHELNNFNLKASYTGTGRTGEDFAHELKDVILPGESVLLVLGELAPDTILHQLQATNSVDRINIYQTVAPDHFDPECVQLIESDSYDLMMISSPSAIKNLYLAFRAKISQWRVISIGKTTTATCRNLGIEPLATAKDSSYKGLAETTIEYLQHQNS</sequence>
<keyword evidence="4 9" id="KW-0456">Lyase</keyword>
<protein>
    <recommendedName>
        <fullName evidence="7 9">Uroporphyrinogen-III synthase</fullName>
        <ecNumber evidence="3 9">4.2.1.75</ecNumber>
    </recommendedName>
</protein>
<dbReference type="SUPFAM" id="SSF69618">
    <property type="entry name" value="HemD-like"/>
    <property type="match status" value="1"/>
</dbReference>
<reference evidence="11 12" key="1">
    <citation type="submission" date="2018-04" db="EMBL/GenBank/DDBJ databases">
        <title>Genomic Encyclopedia of Archaeal and Bacterial Type Strains, Phase II (KMG-II): from individual species to whole genera.</title>
        <authorList>
            <person name="Goeker M."/>
        </authorList>
    </citation>
    <scope>NUCLEOTIDE SEQUENCE [LARGE SCALE GENOMIC DNA]</scope>
    <source>
        <strain evidence="11 12">DSM 28823</strain>
    </source>
</reference>
<dbReference type="OrthoDB" id="9815856at2"/>
<evidence type="ECO:0000256" key="5">
    <source>
        <dbReference type="ARBA" id="ARBA00023244"/>
    </source>
</evidence>
<evidence type="ECO:0000259" key="10">
    <source>
        <dbReference type="Pfam" id="PF02602"/>
    </source>
</evidence>
<gene>
    <name evidence="11" type="ORF">C8N47_11661</name>
</gene>
<evidence type="ECO:0000256" key="7">
    <source>
        <dbReference type="ARBA" id="ARBA00040167"/>
    </source>
</evidence>
<comment type="similarity">
    <text evidence="2 9">Belongs to the uroporphyrinogen-III synthase family.</text>
</comment>
<dbReference type="UniPathway" id="UPA00251">
    <property type="reaction ID" value="UER00320"/>
</dbReference>
<dbReference type="PANTHER" id="PTHR38042:SF1">
    <property type="entry name" value="UROPORPHYRINOGEN-III SYNTHASE, CHLOROPLASTIC"/>
    <property type="match status" value="1"/>
</dbReference>
<evidence type="ECO:0000256" key="4">
    <source>
        <dbReference type="ARBA" id="ARBA00023239"/>
    </source>
</evidence>
<dbReference type="RefSeq" id="WP_107823230.1">
    <property type="nucleotide sequence ID" value="NZ_QAAD01000016.1"/>
</dbReference>
<keyword evidence="5 9" id="KW-0627">Porphyrin biosynthesis</keyword>
<dbReference type="Pfam" id="PF02602">
    <property type="entry name" value="HEM4"/>
    <property type="match status" value="1"/>
</dbReference>
<accession>A0A2T5BZ45</accession>
<dbReference type="GO" id="GO:0006782">
    <property type="term" value="P:protoporphyrinogen IX biosynthetic process"/>
    <property type="evidence" value="ECO:0007669"/>
    <property type="project" value="UniProtKB-UniRule"/>
</dbReference>
<dbReference type="AlphaFoldDB" id="A0A2T5BZ45"/>
<organism evidence="11 12">
    <name type="scientific">Mangrovibacterium marinum</name>
    <dbReference type="NCBI Taxonomy" id="1639118"/>
    <lineage>
        <taxon>Bacteria</taxon>
        <taxon>Pseudomonadati</taxon>
        <taxon>Bacteroidota</taxon>
        <taxon>Bacteroidia</taxon>
        <taxon>Marinilabiliales</taxon>
        <taxon>Prolixibacteraceae</taxon>
        <taxon>Mangrovibacterium</taxon>
    </lineage>
</organism>
<dbReference type="GO" id="GO:0004852">
    <property type="term" value="F:uroporphyrinogen-III synthase activity"/>
    <property type="evidence" value="ECO:0007669"/>
    <property type="project" value="UniProtKB-UniRule"/>
</dbReference>
<evidence type="ECO:0000256" key="1">
    <source>
        <dbReference type="ARBA" id="ARBA00004772"/>
    </source>
</evidence>
<dbReference type="InterPro" id="IPR036108">
    <property type="entry name" value="4pyrrol_syn_uPrphyn_synt_sf"/>
</dbReference>
<dbReference type="Proteomes" id="UP000243525">
    <property type="component" value="Unassembled WGS sequence"/>
</dbReference>
<evidence type="ECO:0000313" key="12">
    <source>
        <dbReference type="Proteomes" id="UP000243525"/>
    </source>
</evidence>
<comment type="caution">
    <text evidence="11">The sequence shown here is derived from an EMBL/GenBank/DDBJ whole genome shotgun (WGS) entry which is preliminary data.</text>
</comment>
<dbReference type="InterPro" id="IPR003754">
    <property type="entry name" value="4pyrrol_synth_uPrphyn_synth"/>
</dbReference>
<dbReference type="PANTHER" id="PTHR38042">
    <property type="entry name" value="UROPORPHYRINOGEN-III SYNTHASE, CHLOROPLASTIC"/>
    <property type="match status" value="1"/>
</dbReference>
<keyword evidence="12" id="KW-1185">Reference proteome</keyword>
<dbReference type="EC" id="4.2.1.75" evidence="3 9"/>
<dbReference type="CDD" id="cd06578">
    <property type="entry name" value="HemD"/>
    <property type="match status" value="1"/>
</dbReference>
<proteinExistence type="inferred from homology"/>
<dbReference type="GO" id="GO:0006780">
    <property type="term" value="P:uroporphyrinogen III biosynthetic process"/>
    <property type="evidence" value="ECO:0007669"/>
    <property type="project" value="UniProtKB-UniRule"/>
</dbReference>
<feature type="domain" description="Tetrapyrrole biosynthesis uroporphyrinogen III synthase" evidence="10">
    <location>
        <begin position="25"/>
        <end position="237"/>
    </location>
</feature>
<comment type="pathway">
    <text evidence="1 9">Porphyrin-containing compound metabolism; protoporphyrin-IX biosynthesis; coproporphyrinogen-III from 5-aminolevulinate: step 3/4.</text>
</comment>
<evidence type="ECO:0000256" key="9">
    <source>
        <dbReference type="RuleBase" id="RU366031"/>
    </source>
</evidence>
<dbReference type="Gene3D" id="3.40.50.10090">
    <property type="match status" value="2"/>
</dbReference>
<evidence type="ECO:0000313" key="11">
    <source>
        <dbReference type="EMBL" id="PTN07536.1"/>
    </source>
</evidence>
<name>A0A2T5BZ45_9BACT</name>
<evidence type="ECO:0000256" key="3">
    <source>
        <dbReference type="ARBA" id="ARBA00013109"/>
    </source>
</evidence>
<evidence type="ECO:0000256" key="8">
    <source>
        <dbReference type="ARBA" id="ARBA00048617"/>
    </source>
</evidence>
<comment type="catalytic activity">
    <reaction evidence="8 9">
        <text>hydroxymethylbilane = uroporphyrinogen III + H2O</text>
        <dbReference type="Rhea" id="RHEA:18965"/>
        <dbReference type="ChEBI" id="CHEBI:15377"/>
        <dbReference type="ChEBI" id="CHEBI:57308"/>
        <dbReference type="ChEBI" id="CHEBI:57845"/>
        <dbReference type="EC" id="4.2.1.75"/>
    </reaction>
</comment>
<comment type="function">
    <text evidence="6 9">Catalyzes cyclization of the linear tetrapyrrole, hydroxymethylbilane, to the macrocyclic uroporphyrinogen III.</text>
</comment>
<dbReference type="InterPro" id="IPR039793">
    <property type="entry name" value="UROS/Hem4"/>
</dbReference>
<dbReference type="EMBL" id="QAAD01000016">
    <property type="protein sequence ID" value="PTN07536.1"/>
    <property type="molecule type" value="Genomic_DNA"/>
</dbReference>
<evidence type="ECO:0000256" key="2">
    <source>
        <dbReference type="ARBA" id="ARBA00008133"/>
    </source>
</evidence>
<evidence type="ECO:0000256" key="6">
    <source>
        <dbReference type="ARBA" id="ARBA00037589"/>
    </source>
</evidence>